<dbReference type="SUPFAM" id="SSF46785">
    <property type="entry name" value="Winged helix' DNA-binding domain"/>
    <property type="match status" value="1"/>
</dbReference>
<dbReference type="EMBL" id="FWFS01000008">
    <property type="protein sequence ID" value="SLN54035.1"/>
    <property type="molecule type" value="Genomic_DNA"/>
</dbReference>
<protein>
    <submittedName>
        <fullName evidence="7">Glycerol operon regulatory protein</fullName>
    </submittedName>
</protein>
<dbReference type="PANTHER" id="PTHR30136">
    <property type="entry name" value="HELIX-TURN-HELIX TRANSCRIPTIONAL REGULATOR, ICLR FAMILY"/>
    <property type="match status" value="1"/>
</dbReference>
<organism evidence="7 8">
    <name type="scientific">Aquimixticola soesokkakensis</name>
    <dbReference type="NCBI Taxonomy" id="1519096"/>
    <lineage>
        <taxon>Bacteria</taxon>
        <taxon>Pseudomonadati</taxon>
        <taxon>Pseudomonadota</taxon>
        <taxon>Alphaproteobacteria</taxon>
        <taxon>Rhodobacterales</taxon>
        <taxon>Paracoccaceae</taxon>
        <taxon>Aquimixticola</taxon>
    </lineage>
</organism>
<keyword evidence="1" id="KW-0805">Transcription regulation</keyword>
<dbReference type="GO" id="GO:0003677">
    <property type="term" value="F:DNA binding"/>
    <property type="evidence" value="ECO:0007669"/>
    <property type="project" value="UniProtKB-KW"/>
</dbReference>
<dbReference type="RefSeq" id="WP_234990463.1">
    <property type="nucleotide sequence ID" value="NZ_FWFS01000008.1"/>
</dbReference>
<evidence type="ECO:0000313" key="8">
    <source>
        <dbReference type="Proteomes" id="UP000193862"/>
    </source>
</evidence>
<dbReference type="PANTHER" id="PTHR30136:SF8">
    <property type="entry name" value="TRANSCRIPTIONAL REGULATORY PROTEIN"/>
    <property type="match status" value="1"/>
</dbReference>
<dbReference type="Pfam" id="PF09339">
    <property type="entry name" value="HTH_IclR"/>
    <property type="match status" value="1"/>
</dbReference>
<feature type="region of interest" description="Disordered" evidence="4">
    <location>
        <begin position="1"/>
        <end position="21"/>
    </location>
</feature>
<sequence length="272" mass="29492">MMDIASPSVRTKETKSEGRGVQSIEQGAKLLAALADEAEPMMLKDLAKVAGFAPAQAHAYLVSYRKIGMIEQDEDTGRYRLGHFAIDLGMTRMRASDPIEMACDAAKELSKSTSLNVALVVWGSFGPTVIHVYESGSQINMNTRPGTVYSMTGTASGQIFSAFLPETAVKEAINKEKREGALSGRVGQARFVSKKEMDHIRDVGFATVEDPPVPGISAYSAPIFDYSDQIILAMTIIGEDQYLQSALEDTFIPALLATTQKLSAELGYRPSR</sequence>
<dbReference type="Pfam" id="PF01614">
    <property type="entry name" value="IclR_C"/>
    <property type="match status" value="1"/>
</dbReference>
<dbReference type="PROSITE" id="PS51078">
    <property type="entry name" value="ICLR_ED"/>
    <property type="match status" value="1"/>
</dbReference>
<evidence type="ECO:0000256" key="4">
    <source>
        <dbReference type="SAM" id="MobiDB-lite"/>
    </source>
</evidence>
<dbReference type="PROSITE" id="PS51077">
    <property type="entry name" value="HTH_ICLR"/>
    <property type="match status" value="1"/>
</dbReference>
<reference evidence="7 8" key="1">
    <citation type="submission" date="2017-03" db="EMBL/GenBank/DDBJ databases">
        <authorList>
            <person name="Afonso C.L."/>
            <person name="Miller P.J."/>
            <person name="Scott M.A."/>
            <person name="Spackman E."/>
            <person name="Goraichik I."/>
            <person name="Dimitrov K.M."/>
            <person name="Suarez D.L."/>
            <person name="Swayne D.E."/>
        </authorList>
    </citation>
    <scope>NUCLEOTIDE SEQUENCE [LARGE SCALE GENOMIC DNA]</scope>
    <source>
        <strain evidence="7 8">CECT 8620</strain>
    </source>
</reference>
<dbReference type="GO" id="GO:0045892">
    <property type="term" value="P:negative regulation of DNA-templated transcription"/>
    <property type="evidence" value="ECO:0007669"/>
    <property type="project" value="TreeGrafter"/>
</dbReference>
<evidence type="ECO:0000259" key="5">
    <source>
        <dbReference type="PROSITE" id="PS51077"/>
    </source>
</evidence>
<keyword evidence="8" id="KW-1185">Reference proteome</keyword>
<dbReference type="InterPro" id="IPR014757">
    <property type="entry name" value="Tscrpt_reg_IclR_C"/>
</dbReference>
<dbReference type="InterPro" id="IPR005471">
    <property type="entry name" value="Tscrpt_reg_IclR_N"/>
</dbReference>
<evidence type="ECO:0000256" key="2">
    <source>
        <dbReference type="ARBA" id="ARBA00023125"/>
    </source>
</evidence>
<dbReference type="GO" id="GO:0003700">
    <property type="term" value="F:DNA-binding transcription factor activity"/>
    <property type="evidence" value="ECO:0007669"/>
    <property type="project" value="TreeGrafter"/>
</dbReference>
<proteinExistence type="predicted"/>
<feature type="domain" description="HTH iclR-type" evidence="5">
    <location>
        <begin position="21"/>
        <end position="83"/>
    </location>
</feature>
<accession>A0A1Y5T1W0</accession>
<evidence type="ECO:0000256" key="3">
    <source>
        <dbReference type="ARBA" id="ARBA00023163"/>
    </source>
</evidence>
<dbReference type="AlphaFoldDB" id="A0A1Y5T1W0"/>
<keyword evidence="3" id="KW-0804">Transcription</keyword>
<dbReference type="InterPro" id="IPR036390">
    <property type="entry name" value="WH_DNA-bd_sf"/>
</dbReference>
<dbReference type="Proteomes" id="UP000193862">
    <property type="component" value="Unassembled WGS sequence"/>
</dbReference>
<evidence type="ECO:0000256" key="1">
    <source>
        <dbReference type="ARBA" id="ARBA00023015"/>
    </source>
</evidence>
<dbReference type="SMART" id="SM00346">
    <property type="entry name" value="HTH_ICLR"/>
    <property type="match status" value="1"/>
</dbReference>
<evidence type="ECO:0000259" key="6">
    <source>
        <dbReference type="PROSITE" id="PS51078"/>
    </source>
</evidence>
<feature type="domain" description="IclR-ED" evidence="6">
    <location>
        <begin position="84"/>
        <end position="268"/>
    </location>
</feature>
<name>A0A1Y5T1W0_9RHOB</name>
<gene>
    <name evidence="7" type="primary">gylR_2</name>
    <name evidence="7" type="ORF">AQS8620_02377</name>
</gene>
<dbReference type="Gene3D" id="1.10.10.10">
    <property type="entry name" value="Winged helix-like DNA-binding domain superfamily/Winged helix DNA-binding domain"/>
    <property type="match status" value="1"/>
</dbReference>
<evidence type="ECO:0000313" key="7">
    <source>
        <dbReference type="EMBL" id="SLN54035.1"/>
    </source>
</evidence>
<dbReference type="InterPro" id="IPR050707">
    <property type="entry name" value="HTH_MetabolicPath_Reg"/>
</dbReference>
<dbReference type="InterPro" id="IPR036388">
    <property type="entry name" value="WH-like_DNA-bd_sf"/>
</dbReference>
<dbReference type="SUPFAM" id="SSF55781">
    <property type="entry name" value="GAF domain-like"/>
    <property type="match status" value="1"/>
</dbReference>
<keyword evidence="2" id="KW-0238">DNA-binding</keyword>
<dbReference type="Gene3D" id="3.30.450.40">
    <property type="match status" value="1"/>
</dbReference>
<dbReference type="InterPro" id="IPR029016">
    <property type="entry name" value="GAF-like_dom_sf"/>
</dbReference>